<evidence type="ECO:0000313" key="2">
    <source>
        <dbReference type="Proteomes" id="UP000077177"/>
    </source>
</evidence>
<proteinExistence type="predicted"/>
<dbReference type="EMBL" id="CP011390">
    <property type="protein sequence ID" value="ANE53042.1"/>
    <property type="molecule type" value="Genomic_DNA"/>
</dbReference>
<evidence type="ECO:0000313" key="1">
    <source>
        <dbReference type="EMBL" id="ANE53042.1"/>
    </source>
</evidence>
<protein>
    <recommendedName>
        <fullName evidence="3">30S ribosomal protein S30</fullName>
    </recommendedName>
</protein>
<dbReference type="RefSeq" id="WP_066408577.1">
    <property type="nucleotide sequence ID" value="NZ_CP011390.1"/>
</dbReference>
<gene>
    <name evidence="1" type="ORF">SY85_23765</name>
</gene>
<keyword evidence="2" id="KW-1185">Reference proteome</keyword>
<dbReference type="KEGG" id="fla:SY85_23765"/>
<sequence>MNVERNYGGMKLDIQTTEVKTNDYLEQKIHNLIKKLQIFRPDISWMDIYLKSNDDAARPRTVVVRLGIPGGDFHATDTGERWKMILKNVEKRLIRQIEKKRTLLLKMAS</sequence>
<dbReference type="SUPFAM" id="SSF69754">
    <property type="entry name" value="Ribosome binding protein Y (YfiA homologue)"/>
    <property type="match status" value="1"/>
</dbReference>
<dbReference type="OrthoDB" id="954728at2"/>
<dbReference type="InterPro" id="IPR036567">
    <property type="entry name" value="RHF-like"/>
</dbReference>
<reference evidence="2" key="1">
    <citation type="submission" date="2015-01" db="EMBL/GenBank/DDBJ databases">
        <title>Flavisolibacter sp./LCS9/ whole genome sequencing.</title>
        <authorList>
            <person name="Kim M.K."/>
            <person name="Srinivasan S."/>
            <person name="Lee J.-J."/>
        </authorList>
    </citation>
    <scope>NUCLEOTIDE SEQUENCE [LARGE SCALE GENOMIC DNA]</scope>
    <source>
        <strain evidence="2">LCS9</strain>
    </source>
</reference>
<name>A0A172U1E1_9BACT</name>
<dbReference type="Proteomes" id="UP000077177">
    <property type="component" value="Chromosome"/>
</dbReference>
<evidence type="ECO:0008006" key="3">
    <source>
        <dbReference type="Google" id="ProtNLM"/>
    </source>
</evidence>
<dbReference type="Gene3D" id="3.30.160.100">
    <property type="entry name" value="Ribosome hibernation promotion factor-like"/>
    <property type="match status" value="1"/>
</dbReference>
<reference evidence="1 2" key="2">
    <citation type="journal article" date="2016" name="Int. J. Syst. Evol. Microbiol.">
        <title>Flavisolibacter tropicus sp. nov., isolated from tropical soil.</title>
        <authorList>
            <person name="Lee J.J."/>
            <person name="Kang M.S."/>
            <person name="Kim G.S."/>
            <person name="Lee C.S."/>
            <person name="Lim S."/>
            <person name="Lee J."/>
            <person name="Roh S.H."/>
            <person name="Kang H."/>
            <person name="Ha J.M."/>
            <person name="Bae S."/>
            <person name="Jung H.Y."/>
            <person name="Kim M.K."/>
        </authorList>
    </citation>
    <scope>NUCLEOTIDE SEQUENCE [LARGE SCALE GENOMIC DNA]</scope>
    <source>
        <strain evidence="1 2">LCS9</strain>
    </source>
</reference>
<dbReference type="AlphaFoldDB" id="A0A172U1E1"/>
<organism evidence="1 2">
    <name type="scientific">Flavisolibacter tropicus</name>
    <dbReference type="NCBI Taxonomy" id="1492898"/>
    <lineage>
        <taxon>Bacteria</taxon>
        <taxon>Pseudomonadati</taxon>
        <taxon>Bacteroidota</taxon>
        <taxon>Chitinophagia</taxon>
        <taxon>Chitinophagales</taxon>
        <taxon>Chitinophagaceae</taxon>
        <taxon>Flavisolibacter</taxon>
    </lineage>
</organism>
<accession>A0A172U1E1</accession>